<dbReference type="EMBL" id="JBICBM010000002">
    <property type="protein sequence ID" value="MFF9880950.1"/>
    <property type="molecule type" value="Genomic_DNA"/>
</dbReference>
<protein>
    <recommendedName>
        <fullName evidence="4">Lipoprotein</fullName>
    </recommendedName>
</protein>
<evidence type="ECO:0000256" key="1">
    <source>
        <dbReference type="SAM" id="MobiDB-lite"/>
    </source>
</evidence>
<keyword evidence="3" id="KW-1185">Reference proteome</keyword>
<organism evidence="2 3">
    <name type="scientific">Streptomyces eurythermus</name>
    <dbReference type="NCBI Taxonomy" id="42237"/>
    <lineage>
        <taxon>Bacteria</taxon>
        <taxon>Bacillati</taxon>
        <taxon>Actinomycetota</taxon>
        <taxon>Actinomycetes</taxon>
        <taxon>Kitasatosporales</taxon>
        <taxon>Streptomycetaceae</taxon>
        <taxon>Streptomyces</taxon>
    </lineage>
</organism>
<evidence type="ECO:0000313" key="3">
    <source>
        <dbReference type="Proteomes" id="UP001603418"/>
    </source>
</evidence>
<accession>A0ABW6YRQ0</accession>
<comment type="caution">
    <text evidence="2">The sequence shown here is derived from an EMBL/GenBank/DDBJ whole genome shotgun (WGS) entry which is preliminary data.</text>
</comment>
<dbReference type="Proteomes" id="UP001603418">
    <property type="component" value="Unassembled WGS sequence"/>
</dbReference>
<dbReference type="RefSeq" id="WP_063766429.1">
    <property type="nucleotide sequence ID" value="NZ_JBFACJ010000008.1"/>
</dbReference>
<proteinExistence type="predicted"/>
<gene>
    <name evidence="2" type="ORF">ACF1HC_04905</name>
</gene>
<evidence type="ECO:0000313" key="2">
    <source>
        <dbReference type="EMBL" id="MFF9880950.1"/>
    </source>
</evidence>
<dbReference type="Gene3D" id="2.50.20.20">
    <property type="match status" value="1"/>
</dbReference>
<sequence length="286" mass="30594">MKHNLGNRVANALLCAATTVIITGCSTDSAATGAKGTGPTVKKQGAPEHPFDTMTPEQIRQQSIAAAKNAASMRWVGTFTSDGRQMEVDLAVDVHGNCEGTVNRDSVMHIIKKGSLVYFKAEETFWRTSFSRGMTAEETEKMVGIFTGRWVKPPRGMSKVLGNMCDTVHARTEALSPAPTSDVSLTRESDTAVDGRPAAVLVERTATDTTTAYVAKKGKPYPLRITITGGDAPFDITFTDQDKPVDTTPPPRDEILDPTKLNVPARRAAPHSNASAEGGAHDLPVT</sequence>
<evidence type="ECO:0008006" key="4">
    <source>
        <dbReference type="Google" id="ProtNLM"/>
    </source>
</evidence>
<feature type="region of interest" description="Disordered" evidence="1">
    <location>
        <begin position="239"/>
        <end position="286"/>
    </location>
</feature>
<feature type="compositionally biased region" description="Basic and acidic residues" evidence="1">
    <location>
        <begin position="240"/>
        <end position="257"/>
    </location>
</feature>
<name>A0ABW6YRQ0_9ACTN</name>
<feature type="region of interest" description="Disordered" evidence="1">
    <location>
        <begin position="30"/>
        <end position="51"/>
    </location>
</feature>
<reference evidence="2 3" key="1">
    <citation type="submission" date="2024-10" db="EMBL/GenBank/DDBJ databases">
        <title>The Natural Products Discovery Center: Release of the First 8490 Sequenced Strains for Exploring Actinobacteria Biosynthetic Diversity.</title>
        <authorList>
            <person name="Kalkreuter E."/>
            <person name="Kautsar S.A."/>
            <person name="Yang D."/>
            <person name="Bader C.D."/>
            <person name="Teijaro C.N."/>
            <person name="Fluegel L."/>
            <person name="Davis C.M."/>
            <person name="Simpson J.R."/>
            <person name="Lauterbach L."/>
            <person name="Steele A.D."/>
            <person name="Gui C."/>
            <person name="Meng S."/>
            <person name="Li G."/>
            <person name="Viehrig K."/>
            <person name="Ye F."/>
            <person name="Su P."/>
            <person name="Kiefer A.F."/>
            <person name="Nichols A."/>
            <person name="Cepeda A.J."/>
            <person name="Yan W."/>
            <person name="Fan B."/>
            <person name="Jiang Y."/>
            <person name="Adhikari A."/>
            <person name="Zheng C.-J."/>
            <person name="Schuster L."/>
            <person name="Cowan T.M."/>
            <person name="Smanski M.J."/>
            <person name="Chevrette M.G."/>
            <person name="De Carvalho L.P.S."/>
            <person name="Shen B."/>
        </authorList>
    </citation>
    <scope>NUCLEOTIDE SEQUENCE [LARGE SCALE GENOMIC DNA]</scope>
    <source>
        <strain evidence="2 3">NPDC013366</strain>
    </source>
</reference>
<dbReference type="PROSITE" id="PS51257">
    <property type="entry name" value="PROKAR_LIPOPROTEIN"/>
    <property type="match status" value="1"/>
</dbReference>